<keyword evidence="5" id="KW-0571">Peptide transport</keyword>
<feature type="transmembrane region" description="Helical" evidence="9">
    <location>
        <begin position="175"/>
        <end position="195"/>
    </location>
</feature>
<evidence type="ECO:0000256" key="3">
    <source>
        <dbReference type="ARBA" id="ARBA00022475"/>
    </source>
</evidence>
<dbReference type="GO" id="GO:0015031">
    <property type="term" value="P:protein transport"/>
    <property type="evidence" value="ECO:0007669"/>
    <property type="project" value="UniProtKB-KW"/>
</dbReference>
<comment type="subcellular location">
    <subcellularLocation>
        <location evidence="1 9">Cell membrane</location>
        <topology evidence="1 9">Multi-pass membrane protein</topology>
    </subcellularLocation>
</comment>
<dbReference type="Pfam" id="PF00528">
    <property type="entry name" value="BPD_transp_1"/>
    <property type="match status" value="1"/>
</dbReference>
<comment type="similarity">
    <text evidence="9">Belongs to the binding-protein-dependent transport system permease family.</text>
</comment>
<organism evidence="11 12">
    <name type="scientific">Rhizobium ruizarguesonis</name>
    <dbReference type="NCBI Taxonomy" id="2081791"/>
    <lineage>
        <taxon>Bacteria</taxon>
        <taxon>Pseudomonadati</taxon>
        <taxon>Pseudomonadota</taxon>
        <taxon>Alphaproteobacteria</taxon>
        <taxon>Hyphomicrobiales</taxon>
        <taxon>Rhizobiaceae</taxon>
        <taxon>Rhizobium/Agrobacterium group</taxon>
        <taxon>Rhizobium</taxon>
    </lineage>
</organism>
<evidence type="ECO:0000256" key="9">
    <source>
        <dbReference type="RuleBase" id="RU363032"/>
    </source>
</evidence>
<evidence type="ECO:0000256" key="2">
    <source>
        <dbReference type="ARBA" id="ARBA00022448"/>
    </source>
</evidence>
<evidence type="ECO:0000256" key="5">
    <source>
        <dbReference type="ARBA" id="ARBA00022856"/>
    </source>
</evidence>
<dbReference type="Gene3D" id="1.10.3720.10">
    <property type="entry name" value="MetI-like"/>
    <property type="match status" value="1"/>
</dbReference>
<dbReference type="CDD" id="cd06261">
    <property type="entry name" value="TM_PBP2"/>
    <property type="match status" value="1"/>
</dbReference>
<dbReference type="PROSITE" id="PS50928">
    <property type="entry name" value="ABC_TM1"/>
    <property type="match status" value="1"/>
</dbReference>
<dbReference type="InterPro" id="IPR025966">
    <property type="entry name" value="OppC_N"/>
</dbReference>
<dbReference type="InterPro" id="IPR000515">
    <property type="entry name" value="MetI-like"/>
</dbReference>
<dbReference type="InterPro" id="IPR050366">
    <property type="entry name" value="BP-dependent_transpt_permease"/>
</dbReference>
<accession>A0AB38HTD2</accession>
<keyword evidence="6" id="KW-0653">Protein transport</keyword>
<evidence type="ECO:0000256" key="8">
    <source>
        <dbReference type="ARBA" id="ARBA00023136"/>
    </source>
</evidence>
<evidence type="ECO:0000313" key="11">
    <source>
        <dbReference type="EMBL" id="TBC04348.1"/>
    </source>
</evidence>
<geneLocation type="plasmid" evidence="11">
    <name>pSM92_Rh03</name>
</geneLocation>
<evidence type="ECO:0000256" key="6">
    <source>
        <dbReference type="ARBA" id="ARBA00022927"/>
    </source>
</evidence>
<protein>
    <submittedName>
        <fullName evidence="11">ABC transporter permease</fullName>
    </submittedName>
</protein>
<dbReference type="GO" id="GO:0005886">
    <property type="term" value="C:plasma membrane"/>
    <property type="evidence" value="ECO:0007669"/>
    <property type="project" value="UniProtKB-SubCell"/>
</dbReference>
<feature type="transmembrane region" description="Helical" evidence="9">
    <location>
        <begin position="283"/>
        <end position="304"/>
    </location>
</feature>
<proteinExistence type="inferred from homology"/>
<comment type="caution">
    <text evidence="11">The sequence shown here is derived from an EMBL/GenBank/DDBJ whole genome shotgun (WGS) entry which is preliminary data.</text>
</comment>
<dbReference type="PANTHER" id="PTHR43386:SF1">
    <property type="entry name" value="D,D-DIPEPTIDE TRANSPORT SYSTEM PERMEASE PROTEIN DDPC-RELATED"/>
    <property type="match status" value="1"/>
</dbReference>
<keyword evidence="8 9" id="KW-0472">Membrane</keyword>
<gene>
    <name evidence="11" type="ORF">ELH40_33150</name>
</gene>
<evidence type="ECO:0000259" key="10">
    <source>
        <dbReference type="PROSITE" id="PS50928"/>
    </source>
</evidence>
<dbReference type="AlphaFoldDB" id="A0AB38HTD2"/>
<keyword evidence="7 9" id="KW-1133">Transmembrane helix</keyword>
<dbReference type="EMBL" id="SIMR01000004">
    <property type="protein sequence ID" value="TBC04348.1"/>
    <property type="molecule type" value="Genomic_DNA"/>
</dbReference>
<keyword evidence="4 9" id="KW-0812">Transmembrane</keyword>
<reference evidence="11 12" key="1">
    <citation type="submission" date="2019-02" db="EMBL/GenBank/DDBJ databases">
        <title>The genomic architecture of introgression among sibling species of bacteria.</title>
        <authorList>
            <person name="Cavassim M.I.A."/>
            <person name="Moeskjaer S."/>
            <person name="Moslemi C."/>
            <person name="Fields B."/>
            <person name="Bachmann A."/>
            <person name="Vilhjalmsson B."/>
            <person name="Schierup M.H."/>
            <person name="Young J.P.W."/>
            <person name="Andersen S.U."/>
        </authorList>
    </citation>
    <scope>NUCLEOTIDE SEQUENCE [LARGE SCALE GENOMIC DNA]</scope>
    <source>
        <strain evidence="11 12">SM92</strain>
        <plasmid evidence="11">pSM92_Rh03</plasmid>
    </source>
</reference>
<feature type="transmembrane region" description="Helical" evidence="9">
    <location>
        <begin position="237"/>
        <end position="262"/>
    </location>
</feature>
<keyword evidence="3" id="KW-1003">Cell membrane</keyword>
<dbReference type="RefSeq" id="WP_130719767.1">
    <property type="nucleotide sequence ID" value="NZ_SIMK01000004.1"/>
</dbReference>
<dbReference type="Pfam" id="PF12911">
    <property type="entry name" value="OppC_N"/>
    <property type="match status" value="1"/>
</dbReference>
<dbReference type="InterPro" id="IPR035906">
    <property type="entry name" value="MetI-like_sf"/>
</dbReference>
<keyword evidence="2 9" id="KW-0813">Transport</keyword>
<sequence length="318" mass="34850">MSAIPLSTIETVEEPVSLWRDAWYRLKRNRLAIFGLVIVLILAFTAIFGPYLTPYDYLSQDLNARNVLPSMSHLFGTDDLGRDVFSRVVFGTRTAFLVAVIVTVFAVLIGLVLGAVAGFFGNPFDRAIMWLTDVTMSVPNLLLVVVINASLKSPISKWMEARYLATLNPFYRETMWVDFILVFGSMALISWPPYARLVRAQVLSIRSRPYITAAQALGLSNWIIIKRYVIPNALGPLIVSVSAGLGTAMVLESAFSFLGVGVNPPTPSWGNMISDGLRVWQHYPHLLAAPAAVLGLASVAFSFLGDGLNDALNPRGSK</sequence>
<dbReference type="SUPFAM" id="SSF161098">
    <property type="entry name" value="MetI-like"/>
    <property type="match status" value="1"/>
</dbReference>
<dbReference type="PANTHER" id="PTHR43386">
    <property type="entry name" value="OLIGOPEPTIDE TRANSPORT SYSTEM PERMEASE PROTEIN APPC"/>
    <property type="match status" value="1"/>
</dbReference>
<dbReference type="GO" id="GO:0055085">
    <property type="term" value="P:transmembrane transport"/>
    <property type="evidence" value="ECO:0007669"/>
    <property type="project" value="InterPro"/>
</dbReference>
<feature type="transmembrane region" description="Helical" evidence="9">
    <location>
        <begin position="31"/>
        <end position="52"/>
    </location>
</feature>
<feature type="domain" description="ABC transmembrane type-1" evidence="10">
    <location>
        <begin position="92"/>
        <end position="305"/>
    </location>
</feature>
<dbReference type="Proteomes" id="UP000294215">
    <property type="component" value="Unassembled WGS sequence"/>
</dbReference>
<evidence type="ECO:0000256" key="7">
    <source>
        <dbReference type="ARBA" id="ARBA00022989"/>
    </source>
</evidence>
<feature type="transmembrane region" description="Helical" evidence="9">
    <location>
        <begin position="127"/>
        <end position="151"/>
    </location>
</feature>
<keyword evidence="11" id="KW-0614">Plasmid</keyword>
<feature type="transmembrane region" description="Helical" evidence="9">
    <location>
        <begin position="95"/>
        <end position="120"/>
    </location>
</feature>
<evidence type="ECO:0000313" key="12">
    <source>
        <dbReference type="Proteomes" id="UP000294215"/>
    </source>
</evidence>
<name>A0AB38HTD2_9HYPH</name>
<dbReference type="GO" id="GO:0015833">
    <property type="term" value="P:peptide transport"/>
    <property type="evidence" value="ECO:0007669"/>
    <property type="project" value="UniProtKB-KW"/>
</dbReference>
<evidence type="ECO:0000256" key="4">
    <source>
        <dbReference type="ARBA" id="ARBA00022692"/>
    </source>
</evidence>
<evidence type="ECO:0000256" key="1">
    <source>
        <dbReference type="ARBA" id="ARBA00004651"/>
    </source>
</evidence>